<keyword evidence="8 10" id="KW-0472">Membrane</keyword>
<feature type="transmembrane region" description="Helical" evidence="10">
    <location>
        <begin position="245"/>
        <end position="263"/>
    </location>
</feature>
<evidence type="ECO:0000256" key="2">
    <source>
        <dbReference type="ARBA" id="ARBA00016165"/>
    </source>
</evidence>
<gene>
    <name evidence="12" type="ORF">NUTIK01_23500</name>
</gene>
<feature type="domain" description="Cytochrome c" evidence="11">
    <location>
        <begin position="64"/>
        <end position="238"/>
    </location>
</feature>
<sequence length="272" mass="30121">MVRLFGPLVGLFFAVALLWSFGVGVVQNMRDPEPATAVKEFHLAPREPEPGFSFNGPFGRFDKAQLQRGFQVYKEVCSNCHSLHFVAFRDLAALGYSEAEVKAIAKDWATKAKTFDPKTGETGERDNTPADHFPMVYYAGTGSPPDLSLITKARHEGPEYVYSLLTGYQDQPAELLKKFPDAKTPDGLFYNPYFANLNIAMPAPLADDQVTYGDGTKATKEQMSADVAAFLAWTAEPKMEKRKQTGWAVLAFLLAATVLAYLAKRNVWAKVH</sequence>
<evidence type="ECO:0000256" key="10">
    <source>
        <dbReference type="SAM" id="Phobius"/>
    </source>
</evidence>
<keyword evidence="13" id="KW-1185">Reference proteome</keyword>
<dbReference type="PRINTS" id="PR00603">
    <property type="entry name" value="CYTOCHROMEC1"/>
</dbReference>
<dbReference type="Pfam" id="PF02167">
    <property type="entry name" value="Cytochrom_C1"/>
    <property type="match status" value="1"/>
</dbReference>
<evidence type="ECO:0000256" key="9">
    <source>
        <dbReference type="PROSITE-ProRule" id="PRU00433"/>
    </source>
</evidence>
<evidence type="ECO:0000259" key="11">
    <source>
        <dbReference type="PROSITE" id="PS51007"/>
    </source>
</evidence>
<evidence type="ECO:0000256" key="1">
    <source>
        <dbReference type="ARBA" id="ARBA00004370"/>
    </source>
</evidence>
<protein>
    <recommendedName>
        <fullName evidence="2">Cytochrome c1</fullName>
    </recommendedName>
</protein>
<organism evidence="12 13">
    <name type="scientific">Novosphingobium pituita</name>
    <dbReference type="NCBI Taxonomy" id="3056842"/>
    <lineage>
        <taxon>Bacteria</taxon>
        <taxon>Pseudomonadati</taxon>
        <taxon>Pseudomonadota</taxon>
        <taxon>Alphaproteobacteria</taxon>
        <taxon>Sphingomonadales</taxon>
        <taxon>Sphingomonadaceae</taxon>
        <taxon>Novosphingobium</taxon>
    </lineage>
</organism>
<comment type="subcellular location">
    <subcellularLocation>
        <location evidence="1">Membrane</location>
    </subcellularLocation>
</comment>
<evidence type="ECO:0000313" key="12">
    <source>
        <dbReference type="EMBL" id="GMM61573.1"/>
    </source>
</evidence>
<accession>A0ABQ6P8L3</accession>
<dbReference type="PROSITE" id="PS51007">
    <property type="entry name" value="CYTC"/>
    <property type="match status" value="1"/>
</dbReference>
<keyword evidence="7 9" id="KW-0408">Iron</keyword>
<proteinExistence type="predicted"/>
<dbReference type="EMBL" id="BTFW01000001">
    <property type="protein sequence ID" value="GMM61573.1"/>
    <property type="molecule type" value="Genomic_DNA"/>
</dbReference>
<keyword evidence="6 10" id="KW-1133">Transmembrane helix</keyword>
<dbReference type="RefSeq" id="WP_317975245.1">
    <property type="nucleotide sequence ID" value="NZ_BTFW01000001.1"/>
</dbReference>
<evidence type="ECO:0000256" key="4">
    <source>
        <dbReference type="ARBA" id="ARBA00022692"/>
    </source>
</evidence>
<dbReference type="PANTHER" id="PTHR10266:SF3">
    <property type="entry name" value="CYTOCHROME C1, HEME PROTEIN, MITOCHONDRIAL"/>
    <property type="match status" value="1"/>
</dbReference>
<evidence type="ECO:0000256" key="5">
    <source>
        <dbReference type="ARBA" id="ARBA00022723"/>
    </source>
</evidence>
<name>A0ABQ6P8L3_9SPHN</name>
<dbReference type="Proteomes" id="UP001187221">
    <property type="component" value="Unassembled WGS sequence"/>
</dbReference>
<evidence type="ECO:0000256" key="3">
    <source>
        <dbReference type="ARBA" id="ARBA00022617"/>
    </source>
</evidence>
<evidence type="ECO:0000256" key="7">
    <source>
        <dbReference type="ARBA" id="ARBA00023004"/>
    </source>
</evidence>
<evidence type="ECO:0000256" key="6">
    <source>
        <dbReference type="ARBA" id="ARBA00022989"/>
    </source>
</evidence>
<reference evidence="12 13" key="1">
    <citation type="submission" date="2023-06" db="EMBL/GenBank/DDBJ databases">
        <title>Draft genome sequence of Novosphingobium sp. strain IK01.</title>
        <authorList>
            <person name="Hatamoto M."/>
            <person name="Ikarashi T."/>
            <person name="Yamaguchi T."/>
        </authorList>
    </citation>
    <scope>NUCLEOTIDE SEQUENCE [LARGE SCALE GENOMIC DNA]</scope>
    <source>
        <strain evidence="12 13">IK01</strain>
    </source>
</reference>
<dbReference type="InterPro" id="IPR002326">
    <property type="entry name" value="Cyt_c1"/>
</dbReference>
<dbReference type="Gene3D" id="1.10.760.10">
    <property type="entry name" value="Cytochrome c-like domain"/>
    <property type="match status" value="1"/>
</dbReference>
<dbReference type="SUPFAM" id="SSF46626">
    <property type="entry name" value="Cytochrome c"/>
    <property type="match status" value="1"/>
</dbReference>
<keyword evidence="4 10" id="KW-0812">Transmembrane</keyword>
<dbReference type="Gene3D" id="1.20.5.100">
    <property type="entry name" value="Cytochrome c1, transmembrane anchor, C-terminal"/>
    <property type="match status" value="1"/>
</dbReference>
<dbReference type="InterPro" id="IPR036909">
    <property type="entry name" value="Cyt_c-like_dom_sf"/>
</dbReference>
<evidence type="ECO:0000313" key="13">
    <source>
        <dbReference type="Proteomes" id="UP001187221"/>
    </source>
</evidence>
<dbReference type="PANTHER" id="PTHR10266">
    <property type="entry name" value="CYTOCHROME C1"/>
    <property type="match status" value="1"/>
</dbReference>
<comment type="caution">
    <text evidence="12">The sequence shown here is derived from an EMBL/GenBank/DDBJ whole genome shotgun (WGS) entry which is preliminary data.</text>
</comment>
<dbReference type="InterPro" id="IPR009056">
    <property type="entry name" value="Cyt_c-like_dom"/>
</dbReference>
<keyword evidence="3 9" id="KW-0349">Heme</keyword>
<keyword evidence="5 9" id="KW-0479">Metal-binding</keyword>
<evidence type="ECO:0000256" key="8">
    <source>
        <dbReference type="ARBA" id="ARBA00023136"/>
    </source>
</evidence>